<feature type="transmembrane region" description="Helical" evidence="1">
    <location>
        <begin position="25"/>
        <end position="51"/>
    </location>
</feature>
<protein>
    <recommendedName>
        <fullName evidence="4">DUF2238 domain-containing protein</fullName>
    </recommendedName>
</protein>
<dbReference type="Proteomes" id="UP001236404">
    <property type="component" value="Unassembled WGS sequence"/>
</dbReference>
<dbReference type="RefSeq" id="WP_289474413.1">
    <property type="nucleotide sequence ID" value="NZ_JAUCMN010000008.1"/>
</dbReference>
<feature type="transmembrane region" description="Helical" evidence="1">
    <location>
        <begin position="169"/>
        <end position="188"/>
    </location>
</feature>
<name>A0ABT7TSG0_9MICO</name>
<sequence length="206" mass="22174">MGLVIRSLGLTFLRRRFLPADVVRVLTLVSIPVATIGWGSTSFAVMSLALFGVVLPRMLGLRPAFDTAVCVLVLVAGWSSALEWYTSVFLWDKLIHVVLTGLLAALLAVIAADLRLVPHAPDAGRVTVSLLVFTVGLAIGSVWEMCEWLGHNFVDSAIYVGYDDTIGDLAADGLGGLLVGFALPWLAAEREIVHPPRDGTQRSPKR</sequence>
<dbReference type="Pfam" id="PF09997">
    <property type="entry name" value="DUF2238"/>
    <property type="match status" value="1"/>
</dbReference>
<evidence type="ECO:0000256" key="1">
    <source>
        <dbReference type="SAM" id="Phobius"/>
    </source>
</evidence>
<evidence type="ECO:0000313" key="2">
    <source>
        <dbReference type="EMBL" id="MDM7892543.1"/>
    </source>
</evidence>
<comment type="caution">
    <text evidence="2">The sequence shown here is derived from an EMBL/GenBank/DDBJ whole genome shotgun (WGS) entry which is preliminary data.</text>
</comment>
<gene>
    <name evidence="2" type="ORF">QUG93_12680</name>
</gene>
<feature type="transmembrane region" description="Helical" evidence="1">
    <location>
        <begin position="126"/>
        <end position="143"/>
    </location>
</feature>
<proteinExistence type="predicted"/>
<dbReference type="InterPro" id="IPR014509">
    <property type="entry name" value="YjdF-like"/>
</dbReference>
<feature type="transmembrane region" description="Helical" evidence="1">
    <location>
        <begin position="94"/>
        <end position="114"/>
    </location>
</feature>
<reference evidence="2 3" key="1">
    <citation type="submission" date="2023-06" db="EMBL/GenBank/DDBJ databases">
        <authorList>
            <person name="Feng G."/>
            <person name="Li J."/>
            <person name="Zhu H."/>
        </authorList>
    </citation>
    <scope>NUCLEOTIDE SEQUENCE [LARGE SCALE GENOMIC DNA]</scope>
    <source>
        <strain evidence="2 3">RHCKG28</strain>
    </source>
</reference>
<organism evidence="2 3">
    <name type="scientific">Curtobacterium caseinilyticum</name>
    <dbReference type="NCBI Taxonomy" id="3055137"/>
    <lineage>
        <taxon>Bacteria</taxon>
        <taxon>Bacillati</taxon>
        <taxon>Actinomycetota</taxon>
        <taxon>Actinomycetes</taxon>
        <taxon>Micrococcales</taxon>
        <taxon>Microbacteriaceae</taxon>
        <taxon>Curtobacterium</taxon>
    </lineage>
</organism>
<accession>A0ABT7TSG0</accession>
<evidence type="ECO:0000313" key="3">
    <source>
        <dbReference type="Proteomes" id="UP001236404"/>
    </source>
</evidence>
<keyword evidence="1" id="KW-0812">Transmembrane</keyword>
<keyword evidence="1" id="KW-0472">Membrane</keyword>
<dbReference type="EMBL" id="JAUCMN010000008">
    <property type="protein sequence ID" value="MDM7892543.1"/>
    <property type="molecule type" value="Genomic_DNA"/>
</dbReference>
<keyword evidence="3" id="KW-1185">Reference proteome</keyword>
<keyword evidence="1" id="KW-1133">Transmembrane helix</keyword>
<evidence type="ECO:0008006" key="4">
    <source>
        <dbReference type="Google" id="ProtNLM"/>
    </source>
</evidence>
<feature type="transmembrane region" description="Helical" evidence="1">
    <location>
        <begin position="63"/>
        <end position="82"/>
    </location>
</feature>